<dbReference type="AlphaFoldDB" id="A0A1D3JIR2"/>
<keyword evidence="1" id="KW-0812">Transmembrane</keyword>
<organism evidence="2 3">
    <name type="scientific">Plasmodium malariae</name>
    <dbReference type="NCBI Taxonomy" id="5858"/>
    <lineage>
        <taxon>Eukaryota</taxon>
        <taxon>Sar</taxon>
        <taxon>Alveolata</taxon>
        <taxon>Apicomplexa</taxon>
        <taxon>Aconoidasida</taxon>
        <taxon>Haemosporida</taxon>
        <taxon>Plasmodiidae</taxon>
        <taxon>Plasmodium</taxon>
        <taxon>Plasmodium (Plasmodium)</taxon>
    </lineage>
</organism>
<protein>
    <submittedName>
        <fullName evidence="2">Uncharacterized protein</fullName>
    </submittedName>
</protein>
<keyword evidence="1" id="KW-1133">Transmembrane helix</keyword>
<dbReference type="Pfam" id="PF12420">
    <property type="entry name" value="DUF3671"/>
    <property type="match status" value="1"/>
</dbReference>
<dbReference type="VEuPathDB" id="PlasmoDB:PmUG01_03033200"/>
<dbReference type="EMBL" id="LT594624">
    <property type="protein sequence ID" value="SBT86373.1"/>
    <property type="molecule type" value="Genomic_DNA"/>
</dbReference>
<dbReference type="RefSeq" id="XP_028859541.1">
    <property type="nucleotide sequence ID" value="XM_029003071.1"/>
</dbReference>
<dbReference type="Proteomes" id="UP000219813">
    <property type="component" value="Chromosome 3"/>
</dbReference>
<sequence>MEQKIKLPLFNRICSFIVLTWIYHFNCDMITFNKYLDRKNNIDETLGKRTCRLLAIYKHEKDTNITWLKKDIQSIDKYAKQCTPNNSTLKKGKIKETNQCTLNNAVGYKHTRKSKSDLYNREHSYFEKRVLDKIYYKNKVRNFMNYDFMFLNNDIKVNKCVICAATSCFLIIGIIGAALLLFYLDKLAYDFTLNWINGMYILCLIFVLIAIIIMICLHKEIVKYKKIKHIKSKLHNTEYPTL</sequence>
<evidence type="ECO:0000313" key="2">
    <source>
        <dbReference type="EMBL" id="SBT86373.1"/>
    </source>
</evidence>
<keyword evidence="1" id="KW-0472">Membrane</keyword>
<accession>A0A1D3JIR2</accession>
<evidence type="ECO:0000256" key="1">
    <source>
        <dbReference type="SAM" id="Phobius"/>
    </source>
</evidence>
<dbReference type="GeneID" id="39866896"/>
<proteinExistence type="predicted"/>
<dbReference type="KEGG" id="pmal:PMUG01_03033200"/>
<feature type="transmembrane region" description="Helical" evidence="1">
    <location>
        <begin position="195"/>
        <end position="217"/>
    </location>
</feature>
<dbReference type="InterPro" id="IPR022139">
    <property type="entry name" value="Fam-L/Fam-M-like_plasmodium"/>
</dbReference>
<feature type="transmembrane region" description="Helical" evidence="1">
    <location>
        <begin position="160"/>
        <end position="183"/>
    </location>
</feature>
<reference evidence="2 3" key="1">
    <citation type="submission" date="2016-06" db="EMBL/GenBank/DDBJ databases">
        <authorList>
            <consortium name="Pathogen Informatics"/>
        </authorList>
    </citation>
    <scope>NUCLEOTIDE SEQUENCE [LARGE SCALE GENOMIC DNA]</scope>
</reference>
<dbReference type="OMA" id="FAWIEHY"/>
<name>A0A1D3JIR2_PLAMA</name>
<gene>
    <name evidence="2" type="primary">PmUG01_03033200</name>
    <name evidence="2" type="ORF">PMUG01_03033200</name>
</gene>
<evidence type="ECO:0000313" key="3">
    <source>
        <dbReference type="Proteomes" id="UP000219813"/>
    </source>
</evidence>
<keyword evidence="3" id="KW-1185">Reference proteome</keyword>